<keyword evidence="2" id="KW-1185">Reference proteome</keyword>
<organism evidence="1 2">
    <name type="scientific">Streptosporangium pseudovulgare</name>
    <dbReference type="NCBI Taxonomy" id="35765"/>
    <lineage>
        <taxon>Bacteria</taxon>
        <taxon>Bacillati</taxon>
        <taxon>Actinomycetota</taxon>
        <taxon>Actinomycetes</taxon>
        <taxon>Streptosporangiales</taxon>
        <taxon>Streptosporangiaceae</taxon>
        <taxon>Streptosporangium</taxon>
    </lineage>
</organism>
<reference evidence="2" key="1">
    <citation type="journal article" date="2019" name="Int. J. Syst. Evol. Microbiol.">
        <title>The Global Catalogue of Microorganisms (GCM) 10K type strain sequencing project: providing services to taxonomists for standard genome sequencing and annotation.</title>
        <authorList>
            <consortium name="The Broad Institute Genomics Platform"/>
            <consortium name="The Broad Institute Genome Sequencing Center for Infectious Disease"/>
            <person name="Wu L."/>
            <person name="Ma J."/>
        </authorList>
    </citation>
    <scope>NUCLEOTIDE SEQUENCE [LARGE SCALE GENOMIC DNA]</scope>
    <source>
        <strain evidence="2">JCM 3115</strain>
    </source>
</reference>
<proteinExistence type="predicted"/>
<accession>A0ABQ2RJI9</accession>
<evidence type="ECO:0008006" key="3">
    <source>
        <dbReference type="Google" id="ProtNLM"/>
    </source>
</evidence>
<comment type="caution">
    <text evidence="1">The sequence shown here is derived from an EMBL/GenBank/DDBJ whole genome shotgun (WGS) entry which is preliminary data.</text>
</comment>
<dbReference type="EMBL" id="BMQJ01000030">
    <property type="protein sequence ID" value="GGQ32269.1"/>
    <property type="molecule type" value="Genomic_DNA"/>
</dbReference>
<gene>
    <name evidence="1" type="ORF">GCM10010140_72960</name>
</gene>
<evidence type="ECO:0000313" key="2">
    <source>
        <dbReference type="Proteomes" id="UP000611554"/>
    </source>
</evidence>
<protein>
    <recommendedName>
        <fullName evidence="3">GNAT family N-acetyltransferase</fullName>
    </recommendedName>
</protein>
<evidence type="ECO:0000313" key="1">
    <source>
        <dbReference type="EMBL" id="GGQ32269.1"/>
    </source>
</evidence>
<dbReference type="Proteomes" id="UP000611554">
    <property type="component" value="Unassembled WGS sequence"/>
</dbReference>
<sequence>MEHPVTSDTVVLRRVTDADALGAAEVWLRSYKAALPTVQCAHDGDEVRTWFSDVLVPKYET</sequence>
<name>A0ABQ2RJI9_9ACTN</name>